<comment type="subunit">
    <text evidence="7">Monomer.</text>
</comment>
<dbReference type="Gene3D" id="2.70.98.10">
    <property type="match status" value="1"/>
</dbReference>
<evidence type="ECO:0000256" key="6">
    <source>
        <dbReference type="ARBA" id="ARBA00006206"/>
    </source>
</evidence>
<keyword evidence="9" id="KW-0597">Phosphoprotein</keyword>
<dbReference type="EMBL" id="JBJQND010000006">
    <property type="protein sequence ID" value="KAL3873210.1"/>
    <property type="molecule type" value="Genomic_DNA"/>
</dbReference>
<dbReference type="InterPro" id="IPR015443">
    <property type="entry name" value="Aldose_1-epimerase"/>
</dbReference>
<comment type="similarity">
    <text evidence="6 13">Belongs to the aldose epimerase family.</text>
</comment>
<gene>
    <name evidence="17" type="ORF">ACJMK2_036351</name>
</gene>
<dbReference type="AlphaFoldDB" id="A0ABD3WIB0"/>
<evidence type="ECO:0000256" key="7">
    <source>
        <dbReference type="ARBA" id="ARBA00011245"/>
    </source>
</evidence>
<evidence type="ECO:0000256" key="8">
    <source>
        <dbReference type="ARBA" id="ARBA00022490"/>
    </source>
</evidence>
<feature type="binding site" evidence="16">
    <location>
        <begin position="80"/>
        <end position="81"/>
    </location>
    <ligand>
        <name>beta-D-galactose</name>
        <dbReference type="ChEBI" id="CHEBI:27667"/>
    </ligand>
</feature>
<dbReference type="InterPro" id="IPR018052">
    <property type="entry name" value="Ald1_epimerase_CS"/>
</dbReference>
<protein>
    <recommendedName>
        <fullName evidence="13">Aldose 1-epimerase</fullName>
        <ecNumber evidence="13">5.1.3.3</ecNumber>
    </recommendedName>
</protein>
<evidence type="ECO:0000256" key="10">
    <source>
        <dbReference type="ARBA" id="ARBA00023235"/>
    </source>
</evidence>
<keyword evidence="8" id="KW-0963">Cytoplasm</keyword>
<dbReference type="Pfam" id="PF01263">
    <property type="entry name" value="Aldose_epim"/>
    <property type="match status" value="1"/>
</dbReference>
<organism evidence="17 18">
    <name type="scientific">Sinanodonta woodiana</name>
    <name type="common">Chinese pond mussel</name>
    <name type="synonym">Anodonta woodiana</name>
    <dbReference type="NCBI Taxonomy" id="1069815"/>
    <lineage>
        <taxon>Eukaryota</taxon>
        <taxon>Metazoa</taxon>
        <taxon>Spiralia</taxon>
        <taxon>Lophotrochozoa</taxon>
        <taxon>Mollusca</taxon>
        <taxon>Bivalvia</taxon>
        <taxon>Autobranchia</taxon>
        <taxon>Heteroconchia</taxon>
        <taxon>Palaeoheterodonta</taxon>
        <taxon>Unionida</taxon>
        <taxon>Unionoidea</taxon>
        <taxon>Unionidae</taxon>
        <taxon>Unioninae</taxon>
        <taxon>Sinanodonta</taxon>
    </lineage>
</organism>
<evidence type="ECO:0000256" key="9">
    <source>
        <dbReference type="ARBA" id="ARBA00022553"/>
    </source>
</evidence>
<dbReference type="GO" id="GO:0005737">
    <property type="term" value="C:cytoplasm"/>
    <property type="evidence" value="ECO:0007669"/>
    <property type="project" value="UniProtKB-SubCell"/>
</dbReference>
<comment type="catalytic activity">
    <reaction evidence="1 13">
        <text>alpha-D-glucose = beta-D-glucose</text>
        <dbReference type="Rhea" id="RHEA:10264"/>
        <dbReference type="ChEBI" id="CHEBI:15903"/>
        <dbReference type="ChEBI" id="CHEBI:17925"/>
        <dbReference type="EC" id="5.1.3.3"/>
    </reaction>
</comment>
<comment type="function">
    <text evidence="12">Mutarotase that catalyzes the interconversion of beta-D-galactose and alpha-D-galactose during galactose metabolism. Beta-D-galactose is metabolized in the liver into glucose 1-phosphate, the primary metabolic fuel, by the action of four enzymes that constitute the Leloir pathway: GALM, GALK1 (galactokinase), GALT (galactose-1-phosphate uridylyltransferase) and GALE (UDP-galactose-4'-epimerase). Involved in the maintenance of the equilibrium between the beta- and alpha-anomers of galactose, therefore ensuring a sufficient supply of the alpha-anomer for GALK1. Also active on D-glucose although shows a preference for galactose over glucose.</text>
</comment>
<evidence type="ECO:0000256" key="14">
    <source>
        <dbReference type="PIRSR" id="PIRSR005096-1"/>
    </source>
</evidence>
<evidence type="ECO:0000313" key="17">
    <source>
        <dbReference type="EMBL" id="KAL3873210.1"/>
    </source>
</evidence>
<evidence type="ECO:0000256" key="15">
    <source>
        <dbReference type="PIRSR" id="PIRSR005096-2"/>
    </source>
</evidence>
<dbReference type="InterPro" id="IPR011013">
    <property type="entry name" value="Gal_mutarotase_sf_dom"/>
</dbReference>
<sequence length="344" mass="38010">MPITKDTWGKTVDGRNVQRFILKNDNQIEIHIISFGGIITHMFLPDKSGHTADVNLGFDTIEGYLTQKPYFGALVGRYANRIKNGRFTLDGTEYSVTLNRERFSLHGGKEGFDKKIWDAEVKDNKVVLTYVSADGEEGYPGELTTTVTYELTEDNKLVLEYTASTTKPTVLNLTNHAYFNLAGHDAGTLKDHRIQINVNQYLPGDSDTIPLGTIADVTGTALDLTEETDLGERIPQVPGGSGFDLNYCAGDPGKLKYVARVSHPPSGRTVKMYTTEPGVQFYTGCNLRDVIGKGGTEYKRFASICLEAQHYPNSPNQGNFPSTVLLPGDVYRQTTIYEFGIDAN</sequence>
<dbReference type="InterPro" id="IPR047215">
    <property type="entry name" value="Galactose_mutarotase-like"/>
</dbReference>
<keyword evidence="10 13" id="KW-0413">Isomerase</keyword>
<dbReference type="GO" id="GO:0004034">
    <property type="term" value="F:aldose 1-epimerase activity"/>
    <property type="evidence" value="ECO:0007669"/>
    <property type="project" value="UniProtKB-EC"/>
</dbReference>
<proteinExistence type="inferred from homology"/>
<dbReference type="PANTHER" id="PTHR10091">
    <property type="entry name" value="ALDOSE-1-EPIMERASE"/>
    <property type="match status" value="1"/>
</dbReference>
<dbReference type="PIRSF" id="PIRSF005096">
    <property type="entry name" value="GALM"/>
    <property type="match status" value="1"/>
</dbReference>
<dbReference type="InterPro" id="IPR008183">
    <property type="entry name" value="Aldose_1/G6P_1-epimerase"/>
</dbReference>
<comment type="caution">
    <text evidence="17">The sequence shown here is derived from an EMBL/GenBank/DDBJ whole genome shotgun (WGS) entry which is preliminary data.</text>
</comment>
<dbReference type="PANTHER" id="PTHR10091:SF0">
    <property type="entry name" value="GALACTOSE MUTAROTASE"/>
    <property type="match status" value="1"/>
</dbReference>
<dbReference type="PROSITE" id="PS00545">
    <property type="entry name" value="ALDOSE_1_EPIMERASE"/>
    <property type="match status" value="1"/>
</dbReference>
<evidence type="ECO:0000256" key="16">
    <source>
        <dbReference type="PIRSR" id="PIRSR005096-3"/>
    </source>
</evidence>
<comment type="pathway">
    <text evidence="5 13">Carbohydrate metabolism; hexose metabolism.</text>
</comment>
<dbReference type="InterPro" id="IPR014718">
    <property type="entry name" value="GH-type_carb-bd"/>
</dbReference>
<accession>A0ABD3WIB0</accession>
<dbReference type="EC" id="5.1.3.3" evidence="13"/>
<evidence type="ECO:0000256" key="13">
    <source>
        <dbReference type="PIRNR" id="PIRNR005096"/>
    </source>
</evidence>
<feature type="active site" description="Proton donor" evidence="14">
    <location>
        <position position="176"/>
    </location>
</feature>
<feature type="binding site" evidence="16">
    <location>
        <begin position="176"/>
        <end position="178"/>
    </location>
    <ligand>
        <name>beta-D-galactose</name>
        <dbReference type="ChEBI" id="CHEBI:27667"/>
    </ligand>
</feature>
<name>A0ABD3WIB0_SINWO</name>
<feature type="binding site" evidence="15">
    <location>
        <position position="244"/>
    </location>
    <ligand>
        <name>beta-D-galactose</name>
        <dbReference type="ChEBI" id="CHEBI:27667"/>
    </ligand>
</feature>
<evidence type="ECO:0000256" key="2">
    <source>
        <dbReference type="ARBA" id="ARBA00001712"/>
    </source>
</evidence>
<keyword evidence="11 13" id="KW-0119">Carbohydrate metabolism</keyword>
<reference evidence="17 18" key="1">
    <citation type="submission" date="2024-11" db="EMBL/GenBank/DDBJ databases">
        <title>Chromosome-level genome assembly of the freshwater bivalve Anodonta woodiana.</title>
        <authorList>
            <person name="Chen X."/>
        </authorList>
    </citation>
    <scope>NUCLEOTIDE SEQUENCE [LARGE SCALE GENOMIC DNA]</scope>
    <source>
        <strain evidence="17">MN2024</strain>
        <tissue evidence="17">Gills</tissue>
    </source>
</reference>
<keyword evidence="18" id="KW-1185">Reference proteome</keyword>
<evidence type="ECO:0000256" key="11">
    <source>
        <dbReference type="ARBA" id="ARBA00023277"/>
    </source>
</evidence>
<evidence type="ECO:0000313" key="18">
    <source>
        <dbReference type="Proteomes" id="UP001634394"/>
    </source>
</evidence>
<feature type="active site" description="Proton acceptor" evidence="14">
    <location>
        <position position="307"/>
    </location>
</feature>
<dbReference type="Proteomes" id="UP001634394">
    <property type="component" value="Unassembled WGS sequence"/>
</dbReference>
<dbReference type="CDD" id="cd09019">
    <property type="entry name" value="galactose_mutarotase_like"/>
    <property type="match status" value="1"/>
</dbReference>
<evidence type="ECO:0000256" key="3">
    <source>
        <dbReference type="ARBA" id="ARBA00004496"/>
    </source>
</evidence>
<dbReference type="SUPFAM" id="SSF74650">
    <property type="entry name" value="Galactose mutarotase-like"/>
    <property type="match status" value="1"/>
</dbReference>
<comment type="subcellular location">
    <subcellularLocation>
        <location evidence="3">Cytoplasm</location>
    </subcellularLocation>
</comment>
<dbReference type="NCBIfam" id="NF008277">
    <property type="entry name" value="PRK11055.1"/>
    <property type="match status" value="1"/>
</dbReference>
<evidence type="ECO:0000256" key="5">
    <source>
        <dbReference type="ARBA" id="ARBA00005028"/>
    </source>
</evidence>
<comment type="pathway">
    <text evidence="4">Carbohydrate metabolism; galactose metabolism.</text>
</comment>
<evidence type="ECO:0000256" key="12">
    <source>
        <dbReference type="ARBA" id="ARBA00045743"/>
    </source>
</evidence>
<dbReference type="FunFam" id="2.70.98.10:FF:000003">
    <property type="entry name" value="Aldose 1-epimerase"/>
    <property type="match status" value="1"/>
</dbReference>
<evidence type="ECO:0000256" key="1">
    <source>
        <dbReference type="ARBA" id="ARBA00001614"/>
    </source>
</evidence>
<evidence type="ECO:0000256" key="4">
    <source>
        <dbReference type="ARBA" id="ARBA00004947"/>
    </source>
</evidence>
<comment type="catalytic activity">
    <reaction evidence="2">
        <text>alpha-D-galactose = beta-D-galactose</text>
        <dbReference type="Rhea" id="RHEA:28675"/>
        <dbReference type="ChEBI" id="CHEBI:27667"/>
        <dbReference type="ChEBI" id="CHEBI:28061"/>
        <dbReference type="EC" id="5.1.3.3"/>
    </reaction>
    <physiologicalReaction direction="right-to-left" evidence="2">
        <dbReference type="Rhea" id="RHEA:28677"/>
    </physiologicalReaction>
</comment>